<dbReference type="PROSITE" id="PS51257">
    <property type="entry name" value="PROKAR_LIPOPROTEIN"/>
    <property type="match status" value="1"/>
</dbReference>
<keyword evidence="1" id="KW-0732">Signal</keyword>
<comment type="caution">
    <text evidence="2">The sequence shown here is derived from an EMBL/GenBank/DDBJ whole genome shotgun (WGS) entry which is preliminary data.</text>
</comment>
<dbReference type="Proteomes" id="UP001144205">
    <property type="component" value="Unassembled WGS sequence"/>
</dbReference>
<sequence length="109" mass="11327">MTRKLFLAALIAPIALAGCMSTTTSNGVPLIAQDRDSSFGDGLGPRDGKAAVAVTPDGCQAWIVDEGVEGYASTRSDPRSGLPVCDNRIPRGAVVGDHRASDDLFDILP</sequence>
<feature type="signal peptide" evidence="1">
    <location>
        <begin position="1"/>
        <end position="17"/>
    </location>
</feature>
<feature type="chain" id="PRO_5045591645" description="Lipoprotein" evidence="1">
    <location>
        <begin position="18"/>
        <end position="109"/>
    </location>
</feature>
<accession>A0ABQ5LXT7</accession>
<evidence type="ECO:0000313" key="2">
    <source>
        <dbReference type="EMBL" id="GKY88912.1"/>
    </source>
</evidence>
<proteinExistence type="predicted"/>
<protein>
    <recommendedName>
        <fullName evidence="4">Lipoprotein</fullName>
    </recommendedName>
</protein>
<gene>
    <name evidence="2" type="ORF">STA1M1_27810</name>
</gene>
<evidence type="ECO:0008006" key="4">
    <source>
        <dbReference type="Google" id="ProtNLM"/>
    </source>
</evidence>
<evidence type="ECO:0000256" key="1">
    <source>
        <dbReference type="SAM" id="SignalP"/>
    </source>
</evidence>
<dbReference type="RefSeq" id="WP_281842949.1">
    <property type="nucleotide sequence ID" value="NZ_BROH01000008.1"/>
</dbReference>
<name>A0ABQ5LXT7_9RHOB</name>
<dbReference type="EMBL" id="BROH01000008">
    <property type="protein sequence ID" value="GKY88912.1"/>
    <property type="molecule type" value="Genomic_DNA"/>
</dbReference>
<evidence type="ECO:0000313" key="3">
    <source>
        <dbReference type="Proteomes" id="UP001144205"/>
    </source>
</evidence>
<keyword evidence="3" id="KW-1185">Reference proteome</keyword>
<reference evidence="2" key="1">
    <citation type="journal article" date="2023" name="Int. J. Syst. Evol. Microbiol.">
        <title>Sinisalibacter aestuarii sp. nov., isolated from estuarine sediment of the Arakawa River.</title>
        <authorList>
            <person name="Arafat S.T."/>
            <person name="Hirano S."/>
            <person name="Sato A."/>
            <person name="Takeuchi K."/>
            <person name="Yasuda T."/>
            <person name="Terahara T."/>
            <person name="Hamada M."/>
            <person name="Kobayashi T."/>
        </authorList>
    </citation>
    <scope>NUCLEOTIDE SEQUENCE</scope>
    <source>
        <strain evidence="2">B-399</strain>
    </source>
</reference>
<organism evidence="2 3">
    <name type="scientific">Sinisalibacter aestuarii</name>
    <dbReference type="NCBI Taxonomy" id="2949426"/>
    <lineage>
        <taxon>Bacteria</taxon>
        <taxon>Pseudomonadati</taxon>
        <taxon>Pseudomonadota</taxon>
        <taxon>Alphaproteobacteria</taxon>
        <taxon>Rhodobacterales</taxon>
        <taxon>Roseobacteraceae</taxon>
        <taxon>Sinisalibacter</taxon>
    </lineage>
</organism>